<evidence type="ECO:0000259" key="2">
    <source>
        <dbReference type="Pfam" id="PF01636"/>
    </source>
</evidence>
<dbReference type="CDD" id="cd05154">
    <property type="entry name" value="ACAD10_11_N-like"/>
    <property type="match status" value="1"/>
</dbReference>
<organism evidence="3 4">
    <name type="scientific">Rhodococcus olei</name>
    <dbReference type="NCBI Taxonomy" id="2161675"/>
    <lineage>
        <taxon>Bacteria</taxon>
        <taxon>Bacillati</taxon>
        <taxon>Actinomycetota</taxon>
        <taxon>Actinomycetes</taxon>
        <taxon>Mycobacteriales</taxon>
        <taxon>Nocardiaceae</taxon>
        <taxon>Rhodococcus</taxon>
    </lineage>
</organism>
<dbReference type="Gene3D" id="3.30.200.20">
    <property type="entry name" value="Phosphorylase Kinase, domain 1"/>
    <property type="match status" value="1"/>
</dbReference>
<dbReference type="InterPro" id="IPR011009">
    <property type="entry name" value="Kinase-like_dom_sf"/>
</dbReference>
<name>A0ABP8PJ65_9NOCA</name>
<dbReference type="InterPro" id="IPR002575">
    <property type="entry name" value="Aminoglycoside_PTrfase"/>
</dbReference>
<dbReference type="SUPFAM" id="SSF56112">
    <property type="entry name" value="Protein kinase-like (PK-like)"/>
    <property type="match status" value="1"/>
</dbReference>
<dbReference type="Pfam" id="PF01636">
    <property type="entry name" value="APH"/>
    <property type="match status" value="1"/>
</dbReference>
<sequence>MTPDTAPDTAVSAPEPDYAELARPGESRKDPEHLRGRLQEWLRSILEAGADPEVNSVEVPAANGMSNETVLFSASWTEAGQRTEHRLVARIAPAESAVPLFPTYDLDRQYQVMRAVAEHSPVPVPRVYWSETSAEPLGGAFFVMERLDGDVPPDVMPYTFGSWLSEASPEDRGRLQDASVRVLADLHAIDEPERHFAVLRSADHDAQDPLDAATALRAHVREQRDYYAWATADGPRSPLIEQAFDWIEANLPQPSGAAVLCWGDSRIGNIMYRDFEPAAVLDWEMAALGPRELDLGWMIYLHRFFDDLAALAGLPGLPDFLRPADVVAEYRDHTGHDATDLEFYTLYAALRHAVVMFRVQSRAIAFGQAPTPADPDEMILHRGSLAAMLDGTYWSGIGAQL</sequence>
<accession>A0ABP8PJ65</accession>
<dbReference type="InterPro" id="IPR051678">
    <property type="entry name" value="AGP_Transferase"/>
</dbReference>
<evidence type="ECO:0000313" key="4">
    <source>
        <dbReference type="Proteomes" id="UP001501183"/>
    </source>
</evidence>
<dbReference type="PANTHER" id="PTHR21310">
    <property type="entry name" value="AMINOGLYCOSIDE PHOSPHOTRANSFERASE-RELATED-RELATED"/>
    <property type="match status" value="1"/>
</dbReference>
<feature type="compositionally biased region" description="Basic and acidic residues" evidence="1">
    <location>
        <begin position="23"/>
        <end position="32"/>
    </location>
</feature>
<feature type="domain" description="Aminoglycoside phosphotransferase" evidence="2">
    <location>
        <begin position="61"/>
        <end position="306"/>
    </location>
</feature>
<evidence type="ECO:0000313" key="3">
    <source>
        <dbReference type="EMBL" id="GAA4487272.1"/>
    </source>
</evidence>
<keyword evidence="4" id="KW-1185">Reference proteome</keyword>
<dbReference type="Proteomes" id="UP001501183">
    <property type="component" value="Unassembled WGS sequence"/>
</dbReference>
<feature type="region of interest" description="Disordered" evidence="1">
    <location>
        <begin position="1"/>
        <end position="32"/>
    </location>
</feature>
<gene>
    <name evidence="3" type="ORF">GCM10023094_45400</name>
</gene>
<protein>
    <submittedName>
        <fullName evidence="3">Phosphotransferase family protein</fullName>
    </submittedName>
</protein>
<dbReference type="RefSeq" id="WP_345350653.1">
    <property type="nucleotide sequence ID" value="NZ_BAABFB010000066.1"/>
</dbReference>
<dbReference type="Gene3D" id="3.90.1200.10">
    <property type="match status" value="1"/>
</dbReference>
<comment type="caution">
    <text evidence="3">The sequence shown here is derived from an EMBL/GenBank/DDBJ whole genome shotgun (WGS) entry which is preliminary data.</text>
</comment>
<proteinExistence type="predicted"/>
<reference evidence="4" key="1">
    <citation type="journal article" date="2019" name="Int. J. Syst. Evol. Microbiol.">
        <title>The Global Catalogue of Microorganisms (GCM) 10K type strain sequencing project: providing services to taxonomists for standard genome sequencing and annotation.</title>
        <authorList>
            <consortium name="The Broad Institute Genomics Platform"/>
            <consortium name="The Broad Institute Genome Sequencing Center for Infectious Disease"/>
            <person name="Wu L."/>
            <person name="Ma J."/>
        </authorList>
    </citation>
    <scope>NUCLEOTIDE SEQUENCE [LARGE SCALE GENOMIC DNA]</scope>
    <source>
        <strain evidence="4">JCM 32206</strain>
    </source>
</reference>
<dbReference type="PANTHER" id="PTHR21310:SF40">
    <property type="entry name" value="AMINOGLYCOSIDE PHOSPHOTRANSFERASE DOMAIN-CONTAINING PROTEIN-RELATED"/>
    <property type="match status" value="1"/>
</dbReference>
<dbReference type="EMBL" id="BAABFB010000066">
    <property type="protein sequence ID" value="GAA4487272.1"/>
    <property type="molecule type" value="Genomic_DNA"/>
</dbReference>
<dbReference type="InterPro" id="IPR041726">
    <property type="entry name" value="ACAD10_11_N"/>
</dbReference>
<evidence type="ECO:0000256" key="1">
    <source>
        <dbReference type="SAM" id="MobiDB-lite"/>
    </source>
</evidence>